<keyword evidence="2" id="KW-0812">Transmembrane</keyword>
<protein>
    <submittedName>
        <fullName evidence="4">Col_cuticle_N domain-containing protein</fullName>
    </submittedName>
</protein>
<feature type="transmembrane region" description="Helical" evidence="2">
    <location>
        <begin position="158"/>
        <end position="182"/>
    </location>
</feature>
<feature type="region of interest" description="Disordered" evidence="1">
    <location>
        <begin position="130"/>
        <end position="151"/>
    </location>
</feature>
<proteinExistence type="predicted"/>
<evidence type="ECO:0000313" key="4">
    <source>
        <dbReference type="WBParaSite" id="L893_g28512.t1"/>
    </source>
</evidence>
<keyword evidence="2" id="KW-1133">Transmembrane helix</keyword>
<evidence type="ECO:0000256" key="2">
    <source>
        <dbReference type="SAM" id="Phobius"/>
    </source>
</evidence>
<name>A0A1I7ZPK3_9BILA</name>
<accession>A0A1I7ZPK3</accession>
<evidence type="ECO:0000313" key="3">
    <source>
        <dbReference type="Proteomes" id="UP000095287"/>
    </source>
</evidence>
<organism evidence="3 4">
    <name type="scientific">Steinernema glaseri</name>
    <dbReference type="NCBI Taxonomy" id="37863"/>
    <lineage>
        <taxon>Eukaryota</taxon>
        <taxon>Metazoa</taxon>
        <taxon>Ecdysozoa</taxon>
        <taxon>Nematoda</taxon>
        <taxon>Chromadorea</taxon>
        <taxon>Rhabditida</taxon>
        <taxon>Tylenchina</taxon>
        <taxon>Panagrolaimomorpha</taxon>
        <taxon>Strongyloidoidea</taxon>
        <taxon>Steinernematidae</taxon>
        <taxon>Steinernema</taxon>
    </lineage>
</organism>
<reference evidence="4" key="1">
    <citation type="submission" date="2016-11" db="UniProtKB">
        <authorList>
            <consortium name="WormBaseParasite"/>
        </authorList>
    </citation>
    <scope>IDENTIFICATION</scope>
</reference>
<evidence type="ECO:0000256" key="1">
    <source>
        <dbReference type="SAM" id="MobiDB-lite"/>
    </source>
</evidence>
<dbReference type="WBParaSite" id="L893_g28512.t1">
    <property type="protein sequence ID" value="L893_g28512.t1"/>
    <property type="gene ID" value="L893_g28512"/>
</dbReference>
<feature type="compositionally biased region" description="Polar residues" evidence="1">
    <location>
        <begin position="211"/>
        <end position="233"/>
    </location>
</feature>
<keyword evidence="3" id="KW-1185">Reference proteome</keyword>
<keyword evidence="2" id="KW-0472">Membrane</keyword>
<dbReference type="Proteomes" id="UP000095287">
    <property type="component" value="Unplaced"/>
</dbReference>
<dbReference type="AlphaFoldDB" id="A0A1I7ZPK3"/>
<feature type="region of interest" description="Disordered" evidence="1">
    <location>
        <begin position="211"/>
        <end position="239"/>
    </location>
</feature>
<sequence length="310" mass="33945">MIALQWDSMLFATFGSIIAQLSLLVTVVAICSHSHAKKKSKSPVLATPSGSQQQEMVKVEKSIRVDLEGDFTEGDLKGISNSTDMDRISPGNRASIRTTPPLFDATQRTFDDEANFDASMQKNDLLANTQEERSVSSKRKLKIGDAKSPESQPPFPLFLLYLALAFSVVFIAIVEIAIYLIVRHSILRRNVKKSAENGLPAEDPKNYVLATESTEPSEGKVSNENVNTPTKETYSADGKPNANKHILIVPEEAGTVSKAVNTSVSSVMVSKNISIVPTTVAEKGYGRSEMKDDLHPHLLLRHSLAPRMPR</sequence>